<sequence length="97" mass="10395">MGAPGSHVPEGFSKLCQTTAELFCKTKFPVSRIIAWVAFAGDCKVQIGRELTGFVSVPDSDVVVGGAGWEEEAQLEYVLFGDDGLVWGERLVDCNGV</sequence>
<organism evidence="1">
    <name type="scientific">Salvia splendens</name>
    <name type="common">Scarlet sage</name>
    <dbReference type="NCBI Taxonomy" id="180675"/>
    <lineage>
        <taxon>Eukaryota</taxon>
        <taxon>Viridiplantae</taxon>
        <taxon>Streptophyta</taxon>
        <taxon>Embryophyta</taxon>
        <taxon>Tracheophyta</taxon>
        <taxon>Spermatophyta</taxon>
        <taxon>Magnoliopsida</taxon>
        <taxon>eudicotyledons</taxon>
        <taxon>Gunneridae</taxon>
        <taxon>Pentapetalae</taxon>
        <taxon>asterids</taxon>
        <taxon>lamiids</taxon>
        <taxon>Lamiales</taxon>
        <taxon>Lamiaceae</taxon>
        <taxon>Nepetoideae</taxon>
        <taxon>Mentheae</taxon>
        <taxon>Salviinae</taxon>
        <taxon>Salvia</taxon>
        <taxon>Salvia subgen. Calosphace</taxon>
        <taxon>core Calosphace</taxon>
    </lineage>
</organism>
<keyword evidence="2" id="KW-1185">Reference proteome</keyword>
<dbReference type="Proteomes" id="UP000298416">
    <property type="component" value="Unassembled WGS sequence"/>
</dbReference>
<gene>
    <name evidence="1" type="ORF">SASPL_117197</name>
</gene>
<reference evidence="1" key="2">
    <citation type="submission" date="2020-08" db="EMBL/GenBank/DDBJ databases">
        <title>Plant Genome Project.</title>
        <authorList>
            <person name="Zhang R.-G."/>
        </authorList>
    </citation>
    <scope>NUCLEOTIDE SEQUENCE</scope>
    <source>
        <strain evidence="1">Huo1</strain>
        <tissue evidence="1">Leaf</tissue>
    </source>
</reference>
<reference evidence="1" key="1">
    <citation type="submission" date="2018-01" db="EMBL/GenBank/DDBJ databases">
        <authorList>
            <person name="Mao J.F."/>
        </authorList>
    </citation>
    <scope>NUCLEOTIDE SEQUENCE</scope>
    <source>
        <strain evidence="1">Huo1</strain>
        <tissue evidence="1">Leaf</tissue>
    </source>
</reference>
<name>A0A8X8Y033_SALSN</name>
<protein>
    <submittedName>
        <fullName evidence="1">Uncharacterized protein</fullName>
    </submittedName>
</protein>
<dbReference type="EMBL" id="PNBA02000006">
    <property type="protein sequence ID" value="KAG6420661.1"/>
    <property type="molecule type" value="Genomic_DNA"/>
</dbReference>
<evidence type="ECO:0000313" key="2">
    <source>
        <dbReference type="Proteomes" id="UP000298416"/>
    </source>
</evidence>
<dbReference type="AlphaFoldDB" id="A0A8X8Y033"/>
<accession>A0A8X8Y033</accession>
<proteinExistence type="predicted"/>
<comment type="caution">
    <text evidence="1">The sequence shown here is derived from an EMBL/GenBank/DDBJ whole genome shotgun (WGS) entry which is preliminary data.</text>
</comment>
<evidence type="ECO:0000313" key="1">
    <source>
        <dbReference type="EMBL" id="KAG6420661.1"/>
    </source>
</evidence>